<dbReference type="Gene3D" id="3.40.50.720">
    <property type="entry name" value="NAD(P)-binding Rossmann-like Domain"/>
    <property type="match status" value="1"/>
</dbReference>
<dbReference type="EMBL" id="BOOO01000008">
    <property type="protein sequence ID" value="GII28261.1"/>
    <property type="molecule type" value="Genomic_DNA"/>
</dbReference>
<evidence type="ECO:0000256" key="2">
    <source>
        <dbReference type="ARBA" id="ARBA00023002"/>
    </source>
</evidence>
<comment type="similarity">
    <text evidence="1">Belongs to the short-chain dehydrogenases/reductases (SDR) family.</text>
</comment>
<dbReference type="PANTHER" id="PTHR42760:SF50">
    <property type="entry name" value="SHORT-CHAIN DEHYDROGENASE-RELATED"/>
    <property type="match status" value="1"/>
</dbReference>
<dbReference type="PRINTS" id="PR00081">
    <property type="entry name" value="GDHRDH"/>
</dbReference>
<dbReference type="InterPro" id="IPR036291">
    <property type="entry name" value="NAD(P)-bd_dom_sf"/>
</dbReference>
<keyword evidence="2" id="KW-0560">Oxidoreductase</keyword>
<gene>
    <name evidence="3" type="ORF">Pmi06nite_17030</name>
</gene>
<dbReference type="PANTHER" id="PTHR42760">
    <property type="entry name" value="SHORT-CHAIN DEHYDROGENASES/REDUCTASES FAMILY MEMBER"/>
    <property type="match status" value="1"/>
</dbReference>
<dbReference type="FunFam" id="3.40.50.720:FF:000084">
    <property type="entry name" value="Short-chain dehydrogenase reductase"/>
    <property type="match status" value="1"/>
</dbReference>
<name>A0A8J3TM14_9ACTN</name>
<protein>
    <submittedName>
        <fullName evidence="3">Oxidoreductase</fullName>
    </submittedName>
</protein>
<dbReference type="SUPFAM" id="SSF51735">
    <property type="entry name" value="NAD(P)-binding Rossmann-fold domains"/>
    <property type="match status" value="1"/>
</dbReference>
<comment type="caution">
    <text evidence="3">The sequence shown here is derived from an EMBL/GenBank/DDBJ whole genome shotgun (WGS) entry which is preliminary data.</text>
</comment>
<evidence type="ECO:0000313" key="4">
    <source>
        <dbReference type="Proteomes" id="UP000650628"/>
    </source>
</evidence>
<keyword evidence="4" id="KW-1185">Reference proteome</keyword>
<dbReference type="Proteomes" id="UP000650628">
    <property type="component" value="Unassembled WGS sequence"/>
</dbReference>
<dbReference type="AlphaFoldDB" id="A0A8J3TM14"/>
<dbReference type="GO" id="GO:0016616">
    <property type="term" value="F:oxidoreductase activity, acting on the CH-OH group of donors, NAD or NADP as acceptor"/>
    <property type="evidence" value="ECO:0007669"/>
    <property type="project" value="TreeGrafter"/>
</dbReference>
<sequence>MHRKLTGQVALVTGGSRGMGAAIAVRLAADGADVAFSYAADPEKGKKTLAAIEATGRRGLAVKADQADPSRAQQLVRQVADHFGRLDILVNNAGVHVTGTVDAPDRDQSAFDRQLAINLQAVVSTVVAAAPLLPEGGRIVSIASNGSATTSAPFPGISDYIATKAAVVAYTKGWARDLAPRGITVNAIQPGAIDTDMNPADAEDASFVTSRTPIGRFGRPEEIAAAVSFLVGPEAAFITGASLPVDGGFSC</sequence>
<reference evidence="3 4" key="1">
    <citation type="submission" date="2021-01" db="EMBL/GenBank/DDBJ databases">
        <title>Whole genome shotgun sequence of Planotetraspora mira NBRC 15435.</title>
        <authorList>
            <person name="Komaki H."/>
            <person name="Tamura T."/>
        </authorList>
    </citation>
    <scope>NUCLEOTIDE SEQUENCE [LARGE SCALE GENOMIC DNA]</scope>
    <source>
        <strain evidence="3 4">NBRC 15435</strain>
    </source>
</reference>
<evidence type="ECO:0000256" key="1">
    <source>
        <dbReference type="ARBA" id="ARBA00006484"/>
    </source>
</evidence>
<dbReference type="InterPro" id="IPR002347">
    <property type="entry name" value="SDR_fam"/>
</dbReference>
<proteinExistence type="inferred from homology"/>
<dbReference type="Pfam" id="PF13561">
    <property type="entry name" value="adh_short_C2"/>
    <property type="match status" value="1"/>
</dbReference>
<organism evidence="3 4">
    <name type="scientific">Planotetraspora mira</name>
    <dbReference type="NCBI Taxonomy" id="58121"/>
    <lineage>
        <taxon>Bacteria</taxon>
        <taxon>Bacillati</taxon>
        <taxon>Actinomycetota</taxon>
        <taxon>Actinomycetes</taxon>
        <taxon>Streptosporangiales</taxon>
        <taxon>Streptosporangiaceae</taxon>
        <taxon>Planotetraspora</taxon>
    </lineage>
</organism>
<evidence type="ECO:0000313" key="3">
    <source>
        <dbReference type="EMBL" id="GII28261.1"/>
    </source>
</evidence>
<dbReference type="PRINTS" id="PR00080">
    <property type="entry name" value="SDRFAMILY"/>
</dbReference>
<accession>A0A8J3TM14</accession>
<dbReference type="RefSeq" id="WP_203952316.1">
    <property type="nucleotide sequence ID" value="NZ_BOOO01000008.1"/>
</dbReference>